<dbReference type="Proteomes" id="UP001221898">
    <property type="component" value="Unassembled WGS sequence"/>
</dbReference>
<keyword evidence="20" id="KW-0865">Zymogen</keyword>
<dbReference type="CDD" id="cd00190">
    <property type="entry name" value="Tryp_SPc"/>
    <property type="match status" value="1"/>
</dbReference>
<dbReference type="InterPro" id="IPR018097">
    <property type="entry name" value="EGF_Ca-bd_CS"/>
</dbReference>
<dbReference type="PROSITE" id="PS50998">
    <property type="entry name" value="GLA_2"/>
    <property type="match status" value="1"/>
</dbReference>
<dbReference type="GO" id="GO:0006508">
    <property type="term" value="P:proteolysis"/>
    <property type="evidence" value="ECO:0007669"/>
    <property type="project" value="UniProtKB-KW"/>
</dbReference>
<evidence type="ECO:0000256" key="5">
    <source>
        <dbReference type="ARBA" id="ARBA00019454"/>
    </source>
</evidence>
<evidence type="ECO:0000256" key="15">
    <source>
        <dbReference type="ARBA" id="ARBA00022801"/>
    </source>
</evidence>
<keyword evidence="15 26" id="KW-0378">Hydrolase</keyword>
<dbReference type="GO" id="GO:0007596">
    <property type="term" value="P:blood coagulation"/>
    <property type="evidence" value="ECO:0007669"/>
    <property type="project" value="UniProtKB-KW"/>
</dbReference>
<keyword evidence="9" id="KW-0597">Phosphoprotein</keyword>
<keyword evidence="18" id="KW-0460">Magnesium</keyword>
<evidence type="ECO:0000256" key="14">
    <source>
        <dbReference type="ARBA" id="ARBA00022737"/>
    </source>
</evidence>
<evidence type="ECO:0000256" key="1">
    <source>
        <dbReference type="ARBA" id="ARBA00001368"/>
    </source>
</evidence>
<evidence type="ECO:0000256" key="25">
    <source>
        <dbReference type="PROSITE-ProRule" id="PRU00076"/>
    </source>
</evidence>
<dbReference type="InterPro" id="IPR012224">
    <property type="entry name" value="Pept_S1A_FX"/>
</dbReference>
<evidence type="ECO:0000256" key="3">
    <source>
        <dbReference type="ARBA" id="ARBA00004613"/>
    </source>
</evidence>
<dbReference type="InterPro" id="IPR043504">
    <property type="entry name" value="Peptidase_S1_PA_chymotrypsin"/>
</dbReference>
<evidence type="ECO:0000256" key="28">
    <source>
        <dbReference type="SAM" id="SignalP"/>
    </source>
</evidence>
<evidence type="ECO:0000313" key="33">
    <source>
        <dbReference type="Proteomes" id="UP001221898"/>
    </source>
</evidence>
<dbReference type="Gene3D" id="4.10.740.10">
    <property type="entry name" value="Coagulation Factor IX"/>
    <property type="match status" value="1"/>
</dbReference>
<keyword evidence="21 25" id="KW-1015">Disulfide bond</keyword>
<gene>
    <name evidence="32" type="ORF">AAFF_G00288920</name>
</gene>
<dbReference type="InterPro" id="IPR000294">
    <property type="entry name" value="GLA_domain"/>
</dbReference>
<comment type="caution">
    <text evidence="25">Lacks conserved residue(s) required for the propagation of feature annotation.</text>
</comment>
<evidence type="ECO:0000256" key="13">
    <source>
        <dbReference type="ARBA" id="ARBA00022729"/>
    </source>
</evidence>
<name>A0AAD7WRY4_9TELE</name>
<dbReference type="Gene3D" id="2.40.10.10">
    <property type="entry name" value="Trypsin-like serine proteases"/>
    <property type="match status" value="2"/>
</dbReference>
<dbReference type="InterPro" id="IPR001254">
    <property type="entry name" value="Trypsin_dom"/>
</dbReference>
<keyword evidence="19" id="KW-0094">Blood coagulation</keyword>
<feature type="domain" description="EGF-like" evidence="29">
    <location>
        <begin position="86"/>
        <end position="122"/>
    </location>
</feature>
<protein>
    <recommendedName>
        <fullName evidence="5">Coagulation factor IX</fullName>
        <ecNumber evidence="4">3.4.21.22</ecNumber>
    </recommendedName>
    <alternativeName>
        <fullName evidence="24">Christmas factor</fullName>
    </alternativeName>
</protein>
<dbReference type="InterPro" id="IPR033116">
    <property type="entry name" value="TRYPSIN_SER"/>
</dbReference>
<dbReference type="AlphaFoldDB" id="A0AAD7WRY4"/>
<dbReference type="PROSITE" id="PS00011">
    <property type="entry name" value="GLA_1"/>
    <property type="match status" value="1"/>
</dbReference>
<keyword evidence="7" id="KW-0964">Secreted</keyword>
<evidence type="ECO:0000256" key="26">
    <source>
        <dbReference type="RuleBase" id="RU363034"/>
    </source>
</evidence>
<evidence type="ECO:0000259" key="31">
    <source>
        <dbReference type="PROSITE" id="PS50998"/>
    </source>
</evidence>
<dbReference type="PANTHER" id="PTHR24278">
    <property type="entry name" value="COAGULATION FACTOR"/>
    <property type="match status" value="1"/>
</dbReference>
<dbReference type="SMART" id="SM00179">
    <property type="entry name" value="EGF_CA"/>
    <property type="match status" value="1"/>
</dbReference>
<dbReference type="CDD" id="cd00054">
    <property type="entry name" value="EGF_CA"/>
    <property type="match status" value="1"/>
</dbReference>
<dbReference type="GO" id="GO:0005615">
    <property type="term" value="C:extracellular space"/>
    <property type="evidence" value="ECO:0007669"/>
    <property type="project" value="TreeGrafter"/>
</dbReference>
<keyword evidence="23" id="KW-0379">Hydroxylation</keyword>
<dbReference type="InterPro" id="IPR018114">
    <property type="entry name" value="TRYPSIN_HIS"/>
</dbReference>
<dbReference type="InterPro" id="IPR000152">
    <property type="entry name" value="EGF-type_Asp/Asn_hydroxyl_site"/>
</dbReference>
<evidence type="ECO:0000256" key="21">
    <source>
        <dbReference type="ARBA" id="ARBA00023157"/>
    </source>
</evidence>
<dbReference type="InterPro" id="IPR001881">
    <property type="entry name" value="EGF-like_Ca-bd_dom"/>
</dbReference>
<dbReference type="Pfam" id="PF00594">
    <property type="entry name" value="Gla"/>
    <property type="match status" value="1"/>
</dbReference>
<evidence type="ECO:0000256" key="8">
    <source>
        <dbReference type="ARBA" id="ARBA00022536"/>
    </source>
</evidence>
<dbReference type="Pfam" id="PF14670">
    <property type="entry name" value="FXa_inhibition"/>
    <property type="match status" value="1"/>
</dbReference>
<dbReference type="GO" id="GO:0005509">
    <property type="term" value="F:calcium ion binding"/>
    <property type="evidence" value="ECO:0007669"/>
    <property type="project" value="InterPro"/>
</dbReference>
<evidence type="ECO:0000256" key="23">
    <source>
        <dbReference type="ARBA" id="ARBA00023278"/>
    </source>
</evidence>
<proteinExistence type="predicted"/>
<feature type="signal peptide" evidence="28">
    <location>
        <begin position="1"/>
        <end position="21"/>
    </location>
</feature>
<keyword evidence="11" id="KW-0356">Hemostasis</keyword>
<evidence type="ECO:0000256" key="20">
    <source>
        <dbReference type="ARBA" id="ARBA00023145"/>
    </source>
</evidence>
<comment type="caution">
    <text evidence="32">The sequence shown here is derived from an EMBL/GenBank/DDBJ whole genome shotgun (WGS) entry which is preliminary data.</text>
</comment>
<accession>A0AAD7WRY4</accession>
<feature type="region of interest" description="Disordered" evidence="27">
    <location>
        <begin position="202"/>
        <end position="243"/>
    </location>
</feature>
<dbReference type="PRINTS" id="PR00010">
    <property type="entry name" value="EGFBLOOD"/>
</dbReference>
<dbReference type="Gene3D" id="2.10.25.10">
    <property type="entry name" value="Laminin"/>
    <property type="match status" value="2"/>
</dbReference>
<dbReference type="FunFam" id="2.40.10.10:FF:000013">
    <property type="entry name" value="Coagulation factor X"/>
    <property type="match status" value="1"/>
</dbReference>
<reference evidence="32" key="1">
    <citation type="journal article" date="2023" name="Science">
        <title>Genome structures resolve the early diversification of teleost fishes.</title>
        <authorList>
            <person name="Parey E."/>
            <person name="Louis A."/>
            <person name="Montfort J."/>
            <person name="Bouchez O."/>
            <person name="Roques C."/>
            <person name="Iampietro C."/>
            <person name="Lluch J."/>
            <person name="Castinel A."/>
            <person name="Donnadieu C."/>
            <person name="Desvignes T."/>
            <person name="Floi Bucao C."/>
            <person name="Jouanno E."/>
            <person name="Wen M."/>
            <person name="Mejri S."/>
            <person name="Dirks R."/>
            <person name="Jansen H."/>
            <person name="Henkel C."/>
            <person name="Chen W.J."/>
            <person name="Zahm M."/>
            <person name="Cabau C."/>
            <person name="Klopp C."/>
            <person name="Thompson A.W."/>
            <person name="Robinson-Rechavi M."/>
            <person name="Braasch I."/>
            <person name="Lecointre G."/>
            <person name="Bobe J."/>
            <person name="Postlethwait J.H."/>
            <person name="Berthelot C."/>
            <person name="Roest Crollius H."/>
            <person name="Guiguen Y."/>
        </authorList>
    </citation>
    <scope>NUCLEOTIDE SEQUENCE</scope>
    <source>
        <strain evidence="32">NC1722</strain>
    </source>
</reference>
<dbReference type="EMBL" id="JAINUG010000040">
    <property type="protein sequence ID" value="KAJ8407216.1"/>
    <property type="molecule type" value="Genomic_DNA"/>
</dbReference>
<dbReference type="SUPFAM" id="SSF57196">
    <property type="entry name" value="EGF/Laminin"/>
    <property type="match status" value="1"/>
</dbReference>
<dbReference type="PROSITE" id="PS50026">
    <property type="entry name" value="EGF_3"/>
    <property type="match status" value="1"/>
</dbReference>
<feature type="domain" description="Peptidase S1" evidence="30">
    <location>
        <begin position="268"/>
        <end position="505"/>
    </location>
</feature>
<dbReference type="Pfam" id="PF00008">
    <property type="entry name" value="EGF"/>
    <property type="match status" value="1"/>
</dbReference>
<evidence type="ECO:0000256" key="12">
    <source>
        <dbReference type="ARBA" id="ARBA00022723"/>
    </source>
</evidence>
<evidence type="ECO:0000256" key="18">
    <source>
        <dbReference type="ARBA" id="ARBA00022842"/>
    </source>
</evidence>
<evidence type="ECO:0000256" key="19">
    <source>
        <dbReference type="ARBA" id="ARBA00023084"/>
    </source>
</evidence>
<evidence type="ECO:0000256" key="10">
    <source>
        <dbReference type="ARBA" id="ARBA00022670"/>
    </source>
</evidence>
<evidence type="ECO:0000256" key="2">
    <source>
        <dbReference type="ARBA" id="ARBA00002741"/>
    </source>
</evidence>
<evidence type="ECO:0000259" key="29">
    <source>
        <dbReference type="PROSITE" id="PS50026"/>
    </source>
</evidence>
<dbReference type="PROSITE" id="PS00135">
    <property type="entry name" value="TRYPSIN_SER"/>
    <property type="match status" value="1"/>
</dbReference>
<dbReference type="PRINTS" id="PR00001">
    <property type="entry name" value="GLABLOOD"/>
</dbReference>
<organism evidence="32 33">
    <name type="scientific">Aldrovandia affinis</name>
    <dbReference type="NCBI Taxonomy" id="143900"/>
    <lineage>
        <taxon>Eukaryota</taxon>
        <taxon>Metazoa</taxon>
        <taxon>Chordata</taxon>
        <taxon>Craniata</taxon>
        <taxon>Vertebrata</taxon>
        <taxon>Euteleostomi</taxon>
        <taxon>Actinopterygii</taxon>
        <taxon>Neopterygii</taxon>
        <taxon>Teleostei</taxon>
        <taxon>Notacanthiformes</taxon>
        <taxon>Halosauridae</taxon>
        <taxon>Aldrovandia</taxon>
    </lineage>
</organism>
<evidence type="ECO:0000256" key="11">
    <source>
        <dbReference type="ARBA" id="ARBA00022696"/>
    </source>
</evidence>
<evidence type="ECO:0000256" key="27">
    <source>
        <dbReference type="SAM" id="MobiDB-lite"/>
    </source>
</evidence>
<evidence type="ECO:0000256" key="17">
    <source>
        <dbReference type="ARBA" id="ARBA00022837"/>
    </source>
</evidence>
<dbReference type="FunFam" id="2.10.25.10:FF:000420">
    <property type="entry name" value="Coagulation factor VII"/>
    <property type="match status" value="1"/>
</dbReference>
<keyword evidence="16 26" id="KW-0720">Serine protease</keyword>
<evidence type="ECO:0000256" key="9">
    <source>
        <dbReference type="ARBA" id="ARBA00022553"/>
    </source>
</evidence>
<evidence type="ECO:0000256" key="24">
    <source>
        <dbReference type="ARBA" id="ARBA00031357"/>
    </source>
</evidence>
<dbReference type="PROSITE" id="PS50240">
    <property type="entry name" value="TRYPSIN_DOM"/>
    <property type="match status" value="1"/>
</dbReference>
<dbReference type="SMART" id="SM00020">
    <property type="entry name" value="Tryp_SPc"/>
    <property type="match status" value="1"/>
</dbReference>
<dbReference type="InterPro" id="IPR017857">
    <property type="entry name" value="Coagulation_fac-like_Gla_dom"/>
</dbReference>
<dbReference type="SMART" id="SM00069">
    <property type="entry name" value="GLA"/>
    <property type="match status" value="1"/>
</dbReference>
<evidence type="ECO:0000256" key="7">
    <source>
        <dbReference type="ARBA" id="ARBA00022525"/>
    </source>
</evidence>
<dbReference type="PRINTS" id="PR00722">
    <property type="entry name" value="CHYMOTRYPSIN"/>
</dbReference>
<evidence type="ECO:0000256" key="16">
    <source>
        <dbReference type="ARBA" id="ARBA00022825"/>
    </source>
</evidence>
<dbReference type="InterPro" id="IPR000742">
    <property type="entry name" value="EGF"/>
</dbReference>
<evidence type="ECO:0000256" key="4">
    <source>
        <dbReference type="ARBA" id="ARBA00012066"/>
    </source>
</evidence>
<feature type="domain" description="Gla" evidence="31">
    <location>
        <begin position="40"/>
        <end position="86"/>
    </location>
</feature>
<dbReference type="PROSITE" id="PS00010">
    <property type="entry name" value="ASX_HYDROXYL"/>
    <property type="match status" value="1"/>
</dbReference>
<keyword evidence="10 26" id="KW-0645">Protease</keyword>
<evidence type="ECO:0000256" key="6">
    <source>
        <dbReference type="ARBA" id="ARBA00022479"/>
    </source>
</evidence>
<feature type="disulfide bond" evidence="25">
    <location>
        <begin position="112"/>
        <end position="121"/>
    </location>
</feature>
<keyword evidence="17" id="KW-0106">Calcium</keyword>
<keyword evidence="14" id="KW-0677">Repeat</keyword>
<comment type="subcellular location">
    <subcellularLocation>
        <location evidence="3">Secreted</location>
    </subcellularLocation>
</comment>
<dbReference type="PROSITE" id="PS00134">
    <property type="entry name" value="TRYPSIN_HIS"/>
    <property type="match status" value="1"/>
</dbReference>
<evidence type="ECO:0000256" key="22">
    <source>
        <dbReference type="ARBA" id="ARBA00023180"/>
    </source>
</evidence>
<keyword evidence="33" id="KW-1185">Reference proteome</keyword>
<keyword evidence="12" id="KW-0479">Metal-binding</keyword>
<dbReference type="SMART" id="SM00181">
    <property type="entry name" value="EGF"/>
    <property type="match status" value="2"/>
</dbReference>
<dbReference type="EC" id="3.4.21.22" evidence="4"/>
<dbReference type="PROSITE" id="PS00022">
    <property type="entry name" value="EGF_1"/>
    <property type="match status" value="1"/>
</dbReference>
<feature type="compositionally biased region" description="Low complexity" evidence="27">
    <location>
        <begin position="207"/>
        <end position="233"/>
    </location>
</feature>
<evidence type="ECO:0000313" key="32">
    <source>
        <dbReference type="EMBL" id="KAJ8407216.1"/>
    </source>
</evidence>
<dbReference type="InterPro" id="IPR035972">
    <property type="entry name" value="GLA-like_dom_SF"/>
</dbReference>
<sequence>MAGVFLTLIIWALVLEPSCRASVFLPQSSADDVLQRQKRHNSGFLEEMRWGNLERECLEERCDLEEAREVFENMEKTMAFWVSYIDVNQCLSSPCQNGGECKDGLRTYLCSCLTGFTGRNCEIELIRQCDINNGGCMHFCEVDQEHGRVCNCATGHRLAEDGKSCEPEGEFPCGKPVITAFPVLSSRSLLPVELNSPPLNTTDHHVNTTANAANATNTTTTTAPPTTTATAPPTTDPTPSPSNSKLPLWFIQPTLPTVIQQQALDQRIVGGNDVIQGEIPWQVALVDKPSQVVFCGGSILSEHWVITAAHCLVEGREDALIVRVGEHNVHYTDGREQDHEVAEWRPHPLYNPRMDLYNHDIALLRMRSPIRFTDYVRPVCLGPKVFTEALVEAGSMARVSGWGRLRFQGTEATVLQKVELPFVDRTECKDSSSDRISRYMFCAGYYDQGKDSCQGDSGGPHTNRYHDTWFLTGIVSWGEECAKEGKYGVYTRVSHYYRWIRCVTGVTKDVLGTDVPDPL</sequence>
<keyword evidence="22" id="KW-0325">Glycoprotein</keyword>
<dbReference type="PANTHER" id="PTHR24278:SF31">
    <property type="entry name" value="COAGULATION FACTOR IX"/>
    <property type="match status" value="1"/>
</dbReference>
<evidence type="ECO:0000259" key="30">
    <source>
        <dbReference type="PROSITE" id="PS50240"/>
    </source>
</evidence>
<dbReference type="PROSITE" id="PS01186">
    <property type="entry name" value="EGF_2"/>
    <property type="match status" value="1"/>
</dbReference>
<dbReference type="InterPro" id="IPR050442">
    <property type="entry name" value="Peptidase_S1_coag_factors"/>
</dbReference>
<dbReference type="SUPFAM" id="SSF57630">
    <property type="entry name" value="GLA-domain"/>
    <property type="match status" value="1"/>
</dbReference>
<dbReference type="Pfam" id="PF00089">
    <property type="entry name" value="Trypsin"/>
    <property type="match status" value="1"/>
</dbReference>
<dbReference type="GO" id="GO:0004252">
    <property type="term" value="F:serine-type endopeptidase activity"/>
    <property type="evidence" value="ECO:0007669"/>
    <property type="project" value="UniProtKB-EC"/>
</dbReference>
<keyword evidence="6" id="KW-0301">Gamma-carboxyglutamic acid</keyword>
<comment type="catalytic activity">
    <reaction evidence="1">
        <text>Selective cleavage of Arg-|-Ile bond in factor X to form factor Xa.</text>
        <dbReference type="EC" id="3.4.21.22"/>
    </reaction>
</comment>
<keyword evidence="8 25" id="KW-0245">EGF-like domain</keyword>
<keyword evidence="13 28" id="KW-0732">Signal</keyword>
<comment type="function">
    <text evidence="2">Factor IX is a vitamin K-dependent plasma protein that participates in the intrinsic pathway of blood coagulation by converting factor X to its active form in the presence of Ca(2+) ions, phospholipids, and factor VIIIa.</text>
</comment>
<dbReference type="InterPro" id="IPR001314">
    <property type="entry name" value="Peptidase_S1A"/>
</dbReference>
<dbReference type="SUPFAM" id="SSF50494">
    <property type="entry name" value="Trypsin-like serine proteases"/>
    <property type="match status" value="1"/>
</dbReference>
<dbReference type="FunFam" id="4.10.740.10:FF:000001">
    <property type="entry name" value="vitamin K-dependent protein S"/>
    <property type="match status" value="1"/>
</dbReference>
<feature type="chain" id="PRO_5042194360" description="Coagulation factor IX" evidence="28">
    <location>
        <begin position="22"/>
        <end position="519"/>
    </location>
</feature>
<dbReference type="PROSITE" id="PS01187">
    <property type="entry name" value="EGF_CA"/>
    <property type="match status" value="1"/>
</dbReference>
<dbReference type="PIRSF" id="PIRSF001143">
    <property type="entry name" value="Factor_X"/>
    <property type="match status" value="1"/>
</dbReference>
<dbReference type="InterPro" id="IPR009003">
    <property type="entry name" value="Peptidase_S1_PA"/>
</dbReference>